<dbReference type="Proteomes" id="UP000176725">
    <property type="component" value="Unassembled WGS sequence"/>
</dbReference>
<organism evidence="2 3">
    <name type="scientific">Candidatus Woesebacteria bacterium RIFCSPLOWO2_01_FULL_39_25</name>
    <dbReference type="NCBI Taxonomy" id="1802521"/>
    <lineage>
        <taxon>Bacteria</taxon>
        <taxon>Candidatus Woeseibacteriota</taxon>
    </lineage>
</organism>
<feature type="transmembrane region" description="Helical" evidence="1">
    <location>
        <begin position="148"/>
        <end position="176"/>
    </location>
</feature>
<keyword evidence="1" id="KW-1133">Transmembrane helix</keyword>
<proteinExistence type="predicted"/>
<reference evidence="2 3" key="1">
    <citation type="journal article" date="2016" name="Nat. Commun.">
        <title>Thousands of microbial genomes shed light on interconnected biogeochemical processes in an aquifer system.</title>
        <authorList>
            <person name="Anantharaman K."/>
            <person name="Brown C.T."/>
            <person name="Hug L.A."/>
            <person name="Sharon I."/>
            <person name="Castelle C.J."/>
            <person name="Probst A.J."/>
            <person name="Thomas B.C."/>
            <person name="Singh A."/>
            <person name="Wilkins M.J."/>
            <person name="Karaoz U."/>
            <person name="Brodie E.L."/>
            <person name="Williams K.H."/>
            <person name="Hubbard S.S."/>
            <person name="Banfield J.F."/>
        </authorList>
    </citation>
    <scope>NUCLEOTIDE SEQUENCE [LARGE SCALE GENOMIC DNA]</scope>
</reference>
<sequence>MKNLVKIIYLIFSAIFITYLLLPGYNFPFPPNDSIQSQEPADTEAPFRRAYFTNYTRSEVLSHYSSQLIKSSLLKVPLPTYRLNYPPEEAQTIIRDQTRSTFLEEITHPLRESVFINGFQAKNEKDTILIDDKIWLEKITVRFVPSSVYFRLVVGLSVLFLIPLIINSWSLTLILLKKELSQKWNSR</sequence>
<evidence type="ECO:0000313" key="3">
    <source>
        <dbReference type="Proteomes" id="UP000176725"/>
    </source>
</evidence>
<dbReference type="STRING" id="1802521.A2893_04730"/>
<comment type="caution">
    <text evidence="2">The sequence shown here is derived from an EMBL/GenBank/DDBJ whole genome shotgun (WGS) entry which is preliminary data.</text>
</comment>
<evidence type="ECO:0000256" key="1">
    <source>
        <dbReference type="SAM" id="Phobius"/>
    </source>
</evidence>
<dbReference type="EMBL" id="MGHH01000007">
    <property type="protein sequence ID" value="OGM64930.1"/>
    <property type="molecule type" value="Genomic_DNA"/>
</dbReference>
<dbReference type="AlphaFoldDB" id="A0A1F8BLU3"/>
<keyword evidence="1" id="KW-0812">Transmembrane</keyword>
<feature type="transmembrane region" description="Helical" evidence="1">
    <location>
        <begin position="7"/>
        <end position="25"/>
    </location>
</feature>
<evidence type="ECO:0000313" key="2">
    <source>
        <dbReference type="EMBL" id="OGM64930.1"/>
    </source>
</evidence>
<protein>
    <submittedName>
        <fullName evidence="2">Uncharacterized protein</fullName>
    </submittedName>
</protein>
<name>A0A1F8BLU3_9BACT</name>
<keyword evidence="1" id="KW-0472">Membrane</keyword>
<accession>A0A1F8BLU3</accession>
<gene>
    <name evidence="2" type="ORF">A2893_04730</name>
</gene>